<keyword evidence="5" id="KW-0560">Oxidoreductase</keyword>
<dbReference type="InterPro" id="IPR009056">
    <property type="entry name" value="Cyt_c-like_dom"/>
</dbReference>
<feature type="domain" description="Cytochrome c" evidence="8">
    <location>
        <begin position="1"/>
        <end position="132"/>
    </location>
</feature>
<keyword evidence="6 7" id="KW-0408">Iron</keyword>
<dbReference type="PROSITE" id="PS51007">
    <property type="entry name" value="CYTC"/>
    <property type="match status" value="1"/>
</dbReference>
<evidence type="ECO:0000256" key="5">
    <source>
        <dbReference type="ARBA" id="ARBA00023002"/>
    </source>
</evidence>
<keyword evidence="2 7" id="KW-0349">Heme</keyword>
<accession>A0ABS5VQ20</accession>
<dbReference type="InterPro" id="IPR051395">
    <property type="entry name" value="Cytochrome_c_Peroxidase/MauG"/>
</dbReference>
<organism evidence="9 10">
    <name type="scientific">Chryseosolibacter indicus</name>
    <dbReference type="NCBI Taxonomy" id="2782351"/>
    <lineage>
        <taxon>Bacteria</taxon>
        <taxon>Pseudomonadati</taxon>
        <taxon>Bacteroidota</taxon>
        <taxon>Cytophagia</taxon>
        <taxon>Cytophagales</taxon>
        <taxon>Chryseotaleaceae</taxon>
        <taxon>Chryseosolibacter</taxon>
    </lineage>
</organism>
<evidence type="ECO:0000256" key="2">
    <source>
        <dbReference type="ARBA" id="ARBA00022617"/>
    </source>
</evidence>
<dbReference type="Proteomes" id="UP000772618">
    <property type="component" value="Unassembled WGS sequence"/>
</dbReference>
<dbReference type="InterPro" id="IPR004852">
    <property type="entry name" value="Di-haem_cyt_c_peroxidsae"/>
</dbReference>
<evidence type="ECO:0000256" key="1">
    <source>
        <dbReference type="ARBA" id="ARBA00004196"/>
    </source>
</evidence>
<dbReference type="SUPFAM" id="SSF46626">
    <property type="entry name" value="Cytochrome c"/>
    <property type="match status" value="2"/>
</dbReference>
<protein>
    <recommendedName>
        <fullName evidence="8">Cytochrome c domain-containing protein</fullName>
    </recommendedName>
</protein>
<gene>
    <name evidence="9" type="ORF">KK060_08035</name>
</gene>
<evidence type="ECO:0000256" key="6">
    <source>
        <dbReference type="ARBA" id="ARBA00023004"/>
    </source>
</evidence>
<keyword evidence="10" id="KW-1185">Reference proteome</keyword>
<dbReference type="Gene3D" id="1.10.760.10">
    <property type="entry name" value="Cytochrome c-like domain"/>
    <property type="match status" value="2"/>
</dbReference>
<evidence type="ECO:0000256" key="4">
    <source>
        <dbReference type="ARBA" id="ARBA00022729"/>
    </source>
</evidence>
<evidence type="ECO:0000256" key="7">
    <source>
        <dbReference type="PROSITE-ProRule" id="PRU00433"/>
    </source>
</evidence>
<keyword evidence="3 7" id="KW-0479">Metal-binding</keyword>
<evidence type="ECO:0000313" key="9">
    <source>
        <dbReference type="EMBL" id="MBT1703226.1"/>
    </source>
</evidence>
<dbReference type="Pfam" id="PF03150">
    <property type="entry name" value="CCP_MauG"/>
    <property type="match status" value="1"/>
</dbReference>
<keyword evidence="4" id="KW-0732">Signal</keyword>
<dbReference type="PANTHER" id="PTHR30600">
    <property type="entry name" value="CYTOCHROME C PEROXIDASE-RELATED"/>
    <property type="match status" value="1"/>
</dbReference>
<reference evidence="9 10" key="1">
    <citation type="submission" date="2021-05" db="EMBL/GenBank/DDBJ databases">
        <title>A Polyphasic approach of four new species of the genus Ohtaekwangia: Ohtaekwangia histidinii sp. nov., Ohtaekwangia cretensis sp. nov., Ohtaekwangia indiensis sp. nov., Ohtaekwangia reichenbachii sp. nov. from diverse environment.</title>
        <authorList>
            <person name="Octaviana S."/>
        </authorList>
    </citation>
    <scope>NUCLEOTIDE SEQUENCE [LARGE SCALE GENOMIC DNA]</scope>
    <source>
        <strain evidence="9 10">PWU20</strain>
    </source>
</reference>
<comment type="subcellular location">
    <subcellularLocation>
        <location evidence="1">Cell envelope</location>
    </subcellularLocation>
</comment>
<comment type="caution">
    <text evidence="9">The sequence shown here is derived from an EMBL/GenBank/DDBJ whole genome shotgun (WGS) entry which is preliminary data.</text>
</comment>
<dbReference type="PANTHER" id="PTHR30600:SF10">
    <property type="entry name" value="BLL6722 PROTEIN"/>
    <property type="match status" value="1"/>
</dbReference>
<evidence type="ECO:0000313" key="10">
    <source>
        <dbReference type="Proteomes" id="UP000772618"/>
    </source>
</evidence>
<name>A0ABS5VQ20_9BACT</name>
<evidence type="ECO:0000259" key="8">
    <source>
        <dbReference type="PROSITE" id="PS51007"/>
    </source>
</evidence>
<dbReference type="EMBL" id="JAHESD010000012">
    <property type="protein sequence ID" value="MBT1703226.1"/>
    <property type="molecule type" value="Genomic_DNA"/>
</dbReference>
<evidence type="ECO:0000256" key="3">
    <source>
        <dbReference type="ARBA" id="ARBA00022723"/>
    </source>
</evidence>
<dbReference type="RefSeq" id="WP_254153191.1">
    <property type="nucleotide sequence ID" value="NZ_JAHESD010000012.1"/>
</dbReference>
<proteinExistence type="predicted"/>
<sequence length="244" mass="27609">MFFDPSLSKRKSRSCASCHKPSLAFTDGLAKNKNLSDDGLILRNTPTLLNAAFQNSQFYDMRSENLEGQSIDVIRHKDEMHGSVDDLIEYLRNDSTYQDLFDKAFPGSRGNIKAMHIQNAIAAYVRSLKSLDSKFDRHMKTDSSILSTDEIAGFNLFMGKAKCATCHFIPLFNGTIPPSFSKTESEVLGVPASKAKGAKVDPDEGRYTIHKMEPLRYAFKTPRCEMLRLQHHICTMVFISRWKK</sequence>
<dbReference type="InterPro" id="IPR036909">
    <property type="entry name" value="Cyt_c-like_dom_sf"/>
</dbReference>